<dbReference type="EMBL" id="HF679023">
    <property type="protein sequence ID" value="CCT63056.1"/>
    <property type="molecule type" value="Genomic_DNA"/>
</dbReference>
<feature type="region of interest" description="Disordered" evidence="8">
    <location>
        <begin position="63"/>
        <end position="87"/>
    </location>
</feature>
<keyword evidence="4 7" id="KW-0863">Zinc-finger</keyword>
<comment type="subcellular location">
    <subcellularLocation>
        <location evidence="1">Nucleus</location>
    </subcellularLocation>
</comment>
<keyword evidence="2" id="KW-0479">Metal-binding</keyword>
<keyword evidence="11" id="KW-1185">Reference proteome</keyword>
<dbReference type="HOGENOM" id="CLU_735760_0_0_1"/>
<evidence type="ECO:0000259" key="9">
    <source>
        <dbReference type="PROSITE" id="PS50157"/>
    </source>
</evidence>
<dbReference type="PROSITE" id="PS50157">
    <property type="entry name" value="ZINC_FINGER_C2H2_2"/>
    <property type="match status" value="2"/>
</dbReference>
<dbReference type="Pfam" id="PF00096">
    <property type="entry name" value="zf-C2H2"/>
    <property type="match status" value="1"/>
</dbReference>
<evidence type="ECO:0000256" key="3">
    <source>
        <dbReference type="ARBA" id="ARBA00022737"/>
    </source>
</evidence>
<evidence type="ECO:0000256" key="4">
    <source>
        <dbReference type="ARBA" id="ARBA00022771"/>
    </source>
</evidence>
<accession>S0DKY6</accession>
<dbReference type="GeneID" id="35393819"/>
<feature type="compositionally biased region" description="Acidic residues" evidence="8">
    <location>
        <begin position="343"/>
        <end position="363"/>
    </location>
</feature>
<evidence type="ECO:0000256" key="2">
    <source>
        <dbReference type="ARBA" id="ARBA00022723"/>
    </source>
</evidence>
<dbReference type="AlphaFoldDB" id="S0DKY6"/>
<evidence type="ECO:0000256" key="5">
    <source>
        <dbReference type="ARBA" id="ARBA00022833"/>
    </source>
</evidence>
<dbReference type="VEuPathDB" id="FungiDB:FFUJ_00334"/>
<name>S0DKY6_GIBF5</name>
<dbReference type="GO" id="GO:0008270">
    <property type="term" value="F:zinc ion binding"/>
    <property type="evidence" value="ECO:0007669"/>
    <property type="project" value="UniProtKB-KW"/>
</dbReference>
<dbReference type="RefSeq" id="XP_023425137.1">
    <property type="nucleotide sequence ID" value="XM_023573409.1"/>
</dbReference>
<feature type="compositionally biased region" description="Basic and acidic residues" evidence="8">
    <location>
        <begin position="364"/>
        <end position="376"/>
    </location>
</feature>
<proteinExistence type="predicted"/>
<dbReference type="Gene3D" id="3.30.160.60">
    <property type="entry name" value="Classic Zinc Finger"/>
    <property type="match status" value="2"/>
</dbReference>
<dbReference type="SMART" id="SM00355">
    <property type="entry name" value="ZnF_C2H2"/>
    <property type="match status" value="5"/>
</dbReference>
<dbReference type="SUPFAM" id="SSF57667">
    <property type="entry name" value="beta-beta-alpha zinc fingers"/>
    <property type="match status" value="2"/>
</dbReference>
<dbReference type="PROSITE" id="PS00028">
    <property type="entry name" value="ZINC_FINGER_C2H2_1"/>
    <property type="match status" value="1"/>
</dbReference>
<feature type="domain" description="C2H2-type" evidence="9">
    <location>
        <begin position="154"/>
        <end position="182"/>
    </location>
</feature>
<evidence type="ECO:0000313" key="10">
    <source>
        <dbReference type="EMBL" id="CCT63056.1"/>
    </source>
</evidence>
<sequence length="376" mass="42960">MSGRSLEPAGVKVAKCYICHYSNALPGETSLMQHQLDKHGLKDINGTESKQGDEVTKPFKCAHHGTKHASESTNDAKGSSTAPNSAIDNSEFLSQLNDLKKDIKNWESKTAWLRFSLCNKSFDQEIALDNHNRDRHSIEPQDKYDQKGQKLKKLKCKLCNKSFTYQSSLSDHYRHKHAYEKTDDSPAENSAQNATTNGSSYPRKRTQREKMRILLQLKVFRSRAALLQHEDAKRPMEMTDGAGIRGGNKEVAAEEVNSKKEKQVPVGPPAPLWKCDFYRSTFDHFDLLEQHVIRHNLWSDDGPVIIHKCDFCPKTFYSDEELEEHIRTTYRFPSPDVWKDTDGETDEENCVESNEDSNEENEREQEPIEKPGENSA</sequence>
<protein>
    <recommendedName>
        <fullName evidence="9">C2H2-type domain-containing protein</fullName>
    </recommendedName>
</protein>
<gene>
    <name evidence="10" type="ORF">FFUJ_00334</name>
</gene>
<dbReference type="Pfam" id="PF12874">
    <property type="entry name" value="zf-met"/>
    <property type="match status" value="1"/>
</dbReference>
<dbReference type="InterPro" id="IPR050888">
    <property type="entry name" value="ZnF_C2H2-type_TF"/>
</dbReference>
<feature type="region of interest" description="Disordered" evidence="8">
    <location>
        <begin position="179"/>
        <end position="205"/>
    </location>
</feature>
<keyword evidence="6" id="KW-0539">Nucleus</keyword>
<dbReference type="GO" id="GO:0005634">
    <property type="term" value="C:nucleus"/>
    <property type="evidence" value="ECO:0007669"/>
    <property type="project" value="UniProtKB-SubCell"/>
</dbReference>
<evidence type="ECO:0000256" key="1">
    <source>
        <dbReference type="ARBA" id="ARBA00004123"/>
    </source>
</evidence>
<evidence type="ECO:0000256" key="8">
    <source>
        <dbReference type="SAM" id="MobiDB-lite"/>
    </source>
</evidence>
<keyword evidence="5" id="KW-0862">Zinc</keyword>
<evidence type="ECO:0000256" key="7">
    <source>
        <dbReference type="PROSITE-ProRule" id="PRU00042"/>
    </source>
</evidence>
<organism evidence="10 11">
    <name type="scientific">Gibberella fujikuroi (strain CBS 195.34 / IMI 58289 / NRRL A-6831)</name>
    <name type="common">Bakanae and foot rot disease fungus</name>
    <name type="synonym">Fusarium fujikuroi</name>
    <dbReference type="NCBI Taxonomy" id="1279085"/>
    <lineage>
        <taxon>Eukaryota</taxon>
        <taxon>Fungi</taxon>
        <taxon>Dikarya</taxon>
        <taxon>Ascomycota</taxon>
        <taxon>Pezizomycotina</taxon>
        <taxon>Sordariomycetes</taxon>
        <taxon>Hypocreomycetidae</taxon>
        <taxon>Hypocreales</taxon>
        <taxon>Nectriaceae</taxon>
        <taxon>Fusarium</taxon>
        <taxon>Fusarium fujikuroi species complex</taxon>
    </lineage>
</organism>
<evidence type="ECO:0000256" key="6">
    <source>
        <dbReference type="ARBA" id="ARBA00023242"/>
    </source>
</evidence>
<dbReference type="STRING" id="1279085.S0DKY6"/>
<keyword evidence="3" id="KW-0677">Repeat</keyword>
<feature type="domain" description="C2H2-type" evidence="9">
    <location>
        <begin position="307"/>
        <end position="335"/>
    </location>
</feature>
<dbReference type="PANTHER" id="PTHR24406">
    <property type="entry name" value="TRANSCRIPTIONAL REPRESSOR CTCFL-RELATED"/>
    <property type="match status" value="1"/>
</dbReference>
<reference evidence="11" key="1">
    <citation type="journal article" date="2013" name="PLoS Pathog.">
        <title>Deciphering the cryptic genome: genome-wide analyses of the rice pathogen Fusarium fujikuroi reveal complex regulation of secondary metabolism and novel metabolites.</title>
        <authorList>
            <person name="Wiemann P."/>
            <person name="Sieber C.M."/>
            <person name="von Bargen K.W."/>
            <person name="Studt L."/>
            <person name="Niehaus E.M."/>
            <person name="Espino J.J."/>
            <person name="Huss K."/>
            <person name="Michielse C.B."/>
            <person name="Albermann S."/>
            <person name="Wagner D."/>
            <person name="Bergner S.V."/>
            <person name="Connolly L.R."/>
            <person name="Fischer A."/>
            <person name="Reuter G."/>
            <person name="Kleigrewe K."/>
            <person name="Bald T."/>
            <person name="Wingfield B.D."/>
            <person name="Ophir R."/>
            <person name="Freeman S."/>
            <person name="Hippler M."/>
            <person name="Smith K.M."/>
            <person name="Brown D.W."/>
            <person name="Proctor R.H."/>
            <person name="Munsterkotter M."/>
            <person name="Freitag M."/>
            <person name="Humpf H.U."/>
            <person name="Guldener U."/>
            <person name="Tudzynski B."/>
        </authorList>
    </citation>
    <scope>NUCLEOTIDE SEQUENCE [LARGE SCALE GENOMIC DNA]</scope>
    <source>
        <strain evidence="11">CBS 195.34 / IMI 58289 / NRRL A-6831</strain>
    </source>
</reference>
<feature type="region of interest" description="Disordered" evidence="8">
    <location>
        <begin position="333"/>
        <end position="376"/>
    </location>
</feature>
<dbReference type="InterPro" id="IPR036236">
    <property type="entry name" value="Znf_C2H2_sf"/>
</dbReference>
<dbReference type="InterPro" id="IPR013087">
    <property type="entry name" value="Znf_C2H2_type"/>
</dbReference>
<evidence type="ECO:0000313" key="11">
    <source>
        <dbReference type="Proteomes" id="UP000016800"/>
    </source>
</evidence>
<dbReference type="Proteomes" id="UP000016800">
    <property type="component" value="Chromosome I"/>
</dbReference>
<feature type="compositionally biased region" description="Polar residues" evidence="8">
    <location>
        <begin position="71"/>
        <end position="87"/>
    </location>
</feature>
<feature type="compositionally biased region" description="Polar residues" evidence="8">
    <location>
        <begin position="187"/>
        <end position="200"/>
    </location>
</feature>